<dbReference type="EMBL" id="AMKT01000076">
    <property type="protein sequence ID" value="OXG14383.1"/>
    <property type="molecule type" value="Genomic_DNA"/>
</dbReference>
<accession>A0A854QD86</accession>
<sequence length="108" mass="12394">MNLLETNAHFTFIHFDYLTALTTYNSLARSTSSSSIAGSIDHRCGIIRGYWPRCTLCPVCLLITHIFLCSTIYALTKQCQLEIVRIFFLDVSFIRIASRMVRSTYFVL</sequence>
<gene>
    <name evidence="1" type="ORF">C361_05683</name>
</gene>
<organism evidence="1 2">
    <name type="scientific">Cryptococcus neoformans Tu259-1</name>
    <dbReference type="NCBI Taxonomy" id="1230072"/>
    <lineage>
        <taxon>Eukaryota</taxon>
        <taxon>Fungi</taxon>
        <taxon>Dikarya</taxon>
        <taxon>Basidiomycota</taxon>
        <taxon>Agaricomycotina</taxon>
        <taxon>Tremellomycetes</taxon>
        <taxon>Tremellales</taxon>
        <taxon>Cryptococcaceae</taxon>
        <taxon>Cryptococcus</taxon>
        <taxon>Cryptococcus neoformans species complex</taxon>
    </lineage>
</organism>
<evidence type="ECO:0000313" key="1">
    <source>
        <dbReference type="EMBL" id="OXG14383.1"/>
    </source>
</evidence>
<comment type="caution">
    <text evidence="1">The sequence shown here is derived from an EMBL/GenBank/DDBJ whole genome shotgun (WGS) entry which is preliminary data.</text>
</comment>
<evidence type="ECO:0000313" key="2">
    <source>
        <dbReference type="Proteomes" id="UP000199727"/>
    </source>
</evidence>
<dbReference type="AlphaFoldDB" id="A0A854QD86"/>
<proteinExistence type="predicted"/>
<name>A0A854QD86_CRYNE</name>
<dbReference type="Proteomes" id="UP000199727">
    <property type="component" value="Unassembled WGS sequence"/>
</dbReference>
<protein>
    <submittedName>
        <fullName evidence="1">Uncharacterized protein</fullName>
    </submittedName>
</protein>
<reference evidence="1 2" key="1">
    <citation type="submission" date="2017-06" db="EMBL/GenBank/DDBJ databases">
        <title>Global population genomics of the pathogenic fungus Cryptococcus neoformans var. grubii.</title>
        <authorList>
            <person name="Cuomo C."/>
            <person name="Litvintseva A."/>
            <person name="Chen Y."/>
            <person name="Young S."/>
            <person name="Zeng Q."/>
            <person name="Chapman S."/>
            <person name="Gujja S."/>
            <person name="Saif S."/>
            <person name="Birren B."/>
        </authorList>
    </citation>
    <scope>NUCLEOTIDE SEQUENCE [LARGE SCALE GENOMIC DNA]</scope>
    <source>
        <strain evidence="1 2">Tu259-1</strain>
    </source>
</reference>